<protein>
    <submittedName>
        <fullName evidence="2">BY PROTMAP: gi|342320771|gb|EGU12710.1| Glycoprotein gp2 [Rhodotorula glutinis ATCC 204091]</fullName>
    </submittedName>
    <submittedName>
        <fullName evidence="3">Glyco protein gp2</fullName>
    </submittedName>
</protein>
<organism evidence="2 4">
    <name type="scientific">Rhodotorula toruloides</name>
    <name type="common">Yeast</name>
    <name type="synonym">Rhodosporidium toruloides</name>
    <dbReference type="NCBI Taxonomy" id="5286"/>
    <lineage>
        <taxon>Eukaryota</taxon>
        <taxon>Fungi</taxon>
        <taxon>Dikarya</taxon>
        <taxon>Basidiomycota</taxon>
        <taxon>Pucciniomycotina</taxon>
        <taxon>Microbotryomycetes</taxon>
        <taxon>Sporidiobolales</taxon>
        <taxon>Sporidiobolaceae</taxon>
        <taxon>Rhodotorula</taxon>
    </lineage>
</organism>
<dbReference type="EMBL" id="CWKI01000001">
    <property type="protein sequence ID" value="CTR04571.1"/>
    <property type="molecule type" value="Genomic_DNA"/>
</dbReference>
<dbReference type="InterPro" id="IPR048661">
    <property type="entry name" value="CPL1-like"/>
</dbReference>
<keyword evidence="4" id="KW-1185">Reference proteome</keyword>
<proteinExistence type="predicted"/>
<reference evidence="2 4" key="1">
    <citation type="submission" date="2015-07" db="EMBL/GenBank/DDBJ databases">
        <authorList>
            <person name="Cajimat M.N.B."/>
            <person name="Milazzo M.L."/>
            <person name="Fulhorst C.F."/>
        </authorList>
    </citation>
    <scope>NUCLEOTIDE SEQUENCE [LARGE SCALE GENOMIC DNA]</scope>
    <source>
        <strain evidence="2">Single colony</strain>
    </source>
</reference>
<dbReference type="Proteomes" id="UP000239560">
    <property type="component" value="Unassembled WGS sequence"/>
</dbReference>
<dbReference type="PANTHER" id="PTHR35192:SF2">
    <property type="entry name" value="APPLE DOMAIN-CONTAINING PROTEIN"/>
    <property type="match status" value="1"/>
</dbReference>
<dbReference type="InterPro" id="IPR038955">
    <property type="entry name" value="PriA/CPL1_fungi"/>
</dbReference>
<dbReference type="OrthoDB" id="439917at2759"/>
<evidence type="ECO:0000313" key="2">
    <source>
        <dbReference type="EMBL" id="CTR04571.1"/>
    </source>
</evidence>
<feature type="domain" description="Protein CPL1-like" evidence="1">
    <location>
        <begin position="247"/>
        <end position="304"/>
    </location>
</feature>
<accession>A0A0K3CBQ0</accession>
<evidence type="ECO:0000313" key="4">
    <source>
        <dbReference type="Proteomes" id="UP000199069"/>
    </source>
</evidence>
<dbReference type="Pfam" id="PF21671">
    <property type="entry name" value="CPL1-like"/>
    <property type="match status" value="1"/>
</dbReference>
<dbReference type="Proteomes" id="UP000199069">
    <property type="component" value="Unassembled WGS sequence"/>
</dbReference>
<reference evidence="3 5" key="2">
    <citation type="journal article" date="2018" name="Elife">
        <title>Functional genomics of lipid metabolism in the oleaginous yeast Rhodosporidium toruloides.</title>
        <authorList>
            <person name="Coradetti S.T."/>
            <person name="Pinel D."/>
            <person name="Geiselman G."/>
            <person name="Ito M."/>
            <person name="Mondo S."/>
            <person name="Reilly M.C."/>
            <person name="Cheng Y.F."/>
            <person name="Bauer S."/>
            <person name="Grigoriev I."/>
            <person name="Gladden J.M."/>
            <person name="Simmons B.A."/>
            <person name="Brem R."/>
            <person name="Arkin A.P."/>
            <person name="Skerker J.M."/>
        </authorList>
    </citation>
    <scope>NUCLEOTIDE SEQUENCE [LARGE SCALE GENOMIC DNA]</scope>
    <source>
        <strain evidence="3 5">NBRC 0880</strain>
    </source>
</reference>
<dbReference type="PANTHER" id="PTHR35192">
    <property type="entry name" value="PROTEIN, PUTATIVE-RELATED"/>
    <property type="match status" value="1"/>
</dbReference>
<evidence type="ECO:0000259" key="1">
    <source>
        <dbReference type="Pfam" id="PF21671"/>
    </source>
</evidence>
<dbReference type="AlphaFoldDB" id="A0A0K3CBQ0"/>
<dbReference type="STRING" id="5286.A0A0K3CBQ0"/>
<gene>
    <name evidence="2" type="primary">FGENESH: predicted gene_1.432</name>
    <name evidence="3" type="ORF">AAT19DRAFT_8852</name>
    <name evidence="2" type="ORF">BN2166_0004320</name>
</gene>
<evidence type="ECO:0000313" key="5">
    <source>
        <dbReference type="Proteomes" id="UP000239560"/>
    </source>
</evidence>
<name>A0A0K3CBQ0_RHOTO</name>
<dbReference type="EMBL" id="LCTV02000001">
    <property type="protein sequence ID" value="PRQ77784.1"/>
    <property type="molecule type" value="Genomic_DNA"/>
</dbReference>
<dbReference type="OMA" id="CADAALI"/>
<evidence type="ECO:0000313" key="3">
    <source>
        <dbReference type="EMBL" id="PRQ77784.1"/>
    </source>
</evidence>
<sequence>MDRERARASSERAGLRVLAASQPARLKVASVLVASSSSSWSYTTAAAGYGRFQCTLVNGDGTFSADPNQCADAALIPTGTNDPTSPYQGDQPPPTGAQCVQDLNGRYYCGIAGAACASDANCDNGVCSGGVCTGTYNAQCGADDSLCLGYLYCTDPFGDPASGVCGGIGNYCQDYTEGSDTNSDAVNEALWNQNCASGYCSFNQGVCATHVTTIGGSCADDPEFAFFKRNACPASHTACRIEGQRGFECIDTSSNIEQCGACATEGGVDCTGLPGVEAVGCVAGVCEIWSCQDGYTWDSATASCKA</sequence>